<proteinExistence type="inferred from homology"/>
<feature type="domain" description="TRNA-binding" evidence="18">
    <location>
        <begin position="906"/>
        <end position="1009"/>
    </location>
</feature>
<dbReference type="GO" id="GO:0005829">
    <property type="term" value="C:cytosol"/>
    <property type="evidence" value="ECO:0007669"/>
    <property type="project" value="TreeGrafter"/>
</dbReference>
<dbReference type="InterPro" id="IPR000924">
    <property type="entry name" value="Glu/Gln-tRNA-synth"/>
</dbReference>
<evidence type="ECO:0000313" key="20">
    <source>
        <dbReference type="Proteomes" id="UP000070544"/>
    </source>
</evidence>
<protein>
    <recommendedName>
        <fullName evidence="15">Probable glutamate--tRNA ligase, cytoplasmic</fullName>
        <ecNumber evidence="3">6.1.1.17</ecNumber>
    </recommendedName>
    <alternativeName>
        <fullName evidence="13">Glutamyl-tRNA synthetase</fullName>
    </alternativeName>
</protein>
<dbReference type="HAMAP" id="MF_02076">
    <property type="entry name" value="Glu_tRNA_synth_type2"/>
    <property type="match status" value="1"/>
</dbReference>
<dbReference type="CDD" id="cd02799">
    <property type="entry name" value="tRNA_bind_EMAP-II_like"/>
    <property type="match status" value="1"/>
</dbReference>
<dbReference type="PRINTS" id="PR00987">
    <property type="entry name" value="TRNASYNTHGLU"/>
</dbReference>
<dbReference type="Gene3D" id="1.10.1160.10">
    <property type="entry name" value="Glutamyl-trna Synthetase, Domain 2"/>
    <property type="match status" value="1"/>
</dbReference>
<dbReference type="FunFam" id="3.90.800.10:FF:000001">
    <property type="entry name" value="Glutamine--tRNA ligase"/>
    <property type="match status" value="1"/>
</dbReference>
<keyword evidence="12 19" id="KW-0030">Aminoacyl-tRNA synthetase</keyword>
<dbReference type="GO" id="GO:0010494">
    <property type="term" value="C:cytoplasmic stress granule"/>
    <property type="evidence" value="ECO:0007669"/>
    <property type="project" value="UniProtKB-ARBA"/>
</dbReference>
<dbReference type="Gene3D" id="3.40.50.620">
    <property type="entry name" value="HUPs"/>
    <property type="match status" value="1"/>
</dbReference>
<keyword evidence="8" id="KW-0547">Nucleotide-binding</keyword>
<dbReference type="FunFam" id="1.10.1160.10:FF:000001">
    <property type="entry name" value="Glutamine--tRNA ligase"/>
    <property type="match status" value="1"/>
</dbReference>
<dbReference type="Pfam" id="PF00043">
    <property type="entry name" value="GST_C"/>
    <property type="match status" value="1"/>
</dbReference>
<dbReference type="InterPro" id="IPR011035">
    <property type="entry name" value="Ribosomal_bL25/Gln-tRNA_synth"/>
</dbReference>
<gene>
    <name evidence="19" type="ORF">M427DRAFT_110650</name>
</gene>
<comment type="catalytic activity">
    <reaction evidence="14">
        <text>tRNA(Glu) + L-glutamate + ATP = L-glutamyl-tRNA(Glu) + AMP + diphosphate</text>
        <dbReference type="Rhea" id="RHEA:23540"/>
        <dbReference type="Rhea" id="RHEA-COMP:9663"/>
        <dbReference type="Rhea" id="RHEA-COMP:9680"/>
        <dbReference type="ChEBI" id="CHEBI:29985"/>
        <dbReference type="ChEBI" id="CHEBI:30616"/>
        <dbReference type="ChEBI" id="CHEBI:33019"/>
        <dbReference type="ChEBI" id="CHEBI:78442"/>
        <dbReference type="ChEBI" id="CHEBI:78520"/>
        <dbReference type="ChEBI" id="CHEBI:456215"/>
        <dbReference type="EC" id="6.1.1.17"/>
    </reaction>
</comment>
<dbReference type="Gene3D" id="2.40.50.140">
    <property type="entry name" value="Nucleic acid-binding proteins"/>
    <property type="match status" value="1"/>
</dbReference>
<evidence type="ECO:0000256" key="17">
    <source>
        <dbReference type="SAM" id="MobiDB-lite"/>
    </source>
</evidence>
<evidence type="ECO:0000256" key="13">
    <source>
        <dbReference type="ARBA" id="ARBA00030865"/>
    </source>
</evidence>
<dbReference type="Pfam" id="PF03950">
    <property type="entry name" value="tRNA-synt_1c_C"/>
    <property type="match status" value="1"/>
</dbReference>
<evidence type="ECO:0000256" key="6">
    <source>
        <dbReference type="ARBA" id="ARBA00022555"/>
    </source>
</evidence>
<dbReference type="PANTHER" id="PTHR43097">
    <property type="entry name" value="GLUTAMINE-TRNA LIGASE"/>
    <property type="match status" value="1"/>
</dbReference>
<dbReference type="Pfam" id="PF00749">
    <property type="entry name" value="tRNA-synt_1c"/>
    <property type="match status" value="1"/>
</dbReference>
<comment type="similarity">
    <text evidence="2">Belongs to the class-I aminoacyl-tRNA synthetase family. Glutamate--tRNA ligase type 2 subfamily.</text>
</comment>
<keyword evidence="11" id="KW-0648">Protein biosynthesis</keyword>
<evidence type="ECO:0000259" key="18">
    <source>
        <dbReference type="PROSITE" id="PS50886"/>
    </source>
</evidence>
<keyword evidence="4" id="KW-0963">Cytoplasm</keyword>
<dbReference type="OrthoDB" id="10250478at2759"/>
<dbReference type="FunFam" id="3.40.50.620:FF:000070">
    <property type="entry name" value="Bifunctional glutamate/proline--tRNA ligase"/>
    <property type="match status" value="1"/>
</dbReference>
<dbReference type="InterPro" id="IPR020058">
    <property type="entry name" value="Glu/Gln-tRNA-synth_Ib_cat-dom"/>
</dbReference>
<evidence type="ECO:0000256" key="8">
    <source>
        <dbReference type="ARBA" id="ARBA00022741"/>
    </source>
</evidence>
<feature type="compositionally biased region" description="Low complexity" evidence="17">
    <location>
        <begin position="752"/>
        <end position="787"/>
    </location>
</feature>
<dbReference type="Pfam" id="PF01588">
    <property type="entry name" value="tRNA_bind"/>
    <property type="match status" value="1"/>
</dbReference>
<evidence type="ECO:0000256" key="4">
    <source>
        <dbReference type="ARBA" id="ARBA00022490"/>
    </source>
</evidence>
<dbReference type="InterPro" id="IPR020061">
    <property type="entry name" value="Glu_tRNA_lig_a-bdl"/>
</dbReference>
<dbReference type="STRING" id="1344416.A0A139AL48"/>
<dbReference type="CDD" id="cd00807">
    <property type="entry name" value="GlnRS_core"/>
    <property type="match status" value="1"/>
</dbReference>
<comment type="subcellular location">
    <subcellularLocation>
        <location evidence="1">Cytoplasm</location>
    </subcellularLocation>
</comment>
<evidence type="ECO:0000256" key="5">
    <source>
        <dbReference type="ARBA" id="ARBA00022553"/>
    </source>
</evidence>
<dbReference type="SUPFAM" id="SSF50249">
    <property type="entry name" value="Nucleic acid-binding proteins"/>
    <property type="match status" value="1"/>
</dbReference>
<dbReference type="SUPFAM" id="SSF52374">
    <property type="entry name" value="Nucleotidylyl transferase"/>
    <property type="match status" value="1"/>
</dbReference>
<dbReference type="PROSITE" id="PS50886">
    <property type="entry name" value="TRBD"/>
    <property type="match status" value="1"/>
</dbReference>
<keyword evidence="10 16" id="KW-0694">RNA-binding</keyword>
<dbReference type="NCBIfam" id="TIGR00463">
    <property type="entry name" value="gltX_arch"/>
    <property type="match status" value="1"/>
</dbReference>
<dbReference type="PANTHER" id="PTHR43097:SF5">
    <property type="entry name" value="GLUTAMATE--TRNA LIGASE"/>
    <property type="match status" value="1"/>
</dbReference>
<dbReference type="InterPro" id="IPR001412">
    <property type="entry name" value="aa-tRNA-synth_I_CS"/>
</dbReference>
<dbReference type="AlphaFoldDB" id="A0A139AL48"/>
<dbReference type="EC" id="6.1.1.17" evidence="3"/>
<dbReference type="InterPro" id="IPR036282">
    <property type="entry name" value="Glutathione-S-Trfase_C_sf"/>
</dbReference>
<evidence type="ECO:0000256" key="3">
    <source>
        <dbReference type="ARBA" id="ARBA00012835"/>
    </source>
</evidence>
<dbReference type="InterPro" id="IPR004526">
    <property type="entry name" value="Glu-tRNA-synth_arc/euk"/>
</dbReference>
<evidence type="ECO:0000256" key="1">
    <source>
        <dbReference type="ARBA" id="ARBA00004496"/>
    </source>
</evidence>
<dbReference type="Pfam" id="PF20974">
    <property type="entry name" value="tRNA-synt_1c_C2"/>
    <property type="match status" value="1"/>
</dbReference>
<dbReference type="GO" id="GO:0006424">
    <property type="term" value="P:glutamyl-tRNA aminoacylation"/>
    <property type="evidence" value="ECO:0007669"/>
    <property type="project" value="InterPro"/>
</dbReference>
<dbReference type="GO" id="GO:0017102">
    <property type="term" value="C:methionyl glutamyl tRNA synthetase complex"/>
    <property type="evidence" value="ECO:0007669"/>
    <property type="project" value="UniProtKB-ARBA"/>
</dbReference>
<organism evidence="19 20">
    <name type="scientific">Gonapodya prolifera (strain JEL478)</name>
    <name type="common">Monoblepharis prolifera</name>
    <dbReference type="NCBI Taxonomy" id="1344416"/>
    <lineage>
        <taxon>Eukaryota</taxon>
        <taxon>Fungi</taxon>
        <taxon>Fungi incertae sedis</taxon>
        <taxon>Chytridiomycota</taxon>
        <taxon>Chytridiomycota incertae sedis</taxon>
        <taxon>Monoblepharidomycetes</taxon>
        <taxon>Monoblepharidales</taxon>
        <taxon>Gonapodyaceae</taxon>
        <taxon>Gonapodya</taxon>
    </lineage>
</organism>
<dbReference type="FunFam" id="2.40.50.140:FF:000047">
    <property type="entry name" value="tyrosine--tRNA ligase, cytoplasmic isoform X2"/>
    <property type="match status" value="1"/>
</dbReference>
<dbReference type="SUPFAM" id="SSF47616">
    <property type="entry name" value="GST C-terminal domain-like"/>
    <property type="match status" value="1"/>
</dbReference>
<dbReference type="Proteomes" id="UP000070544">
    <property type="component" value="Unassembled WGS sequence"/>
</dbReference>
<evidence type="ECO:0000256" key="14">
    <source>
        <dbReference type="ARBA" id="ARBA00048351"/>
    </source>
</evidence>
<dbReference type="Gene3D" id="3.90.800.10">
    <property type="entry name" value="Glutamyl-tRNA Synthetase, Domain 3"/>
    <property type="match status" value="1"/>
</dbReference>
<evidence type="ECO:0000256" key="11">
    <source>
        <dbReference type="ARBA" id="ARBA00022917"/>
    </source>
</evidence>
<dbReference type="Gene3D" id="2.40.240.10">
    <property type="entry name" value="Ribosomal Protein L25, Chain P"/>
    <property type="match status" value="1"/>
</dbReference>
<dbReference type="SUPFAM" id="SSF50715">
    <property type="entry name" value="Ribosomal protein L25-like"/>
    <property type="match status" value="1"/>
</dbReference>
<dbReference type="OMA" id="GACAHAN"/>
<evidence type="ECO:0000256" key="2">
    <source>
        <dbReference type="ARBA" id="ARBA00008927"/>
    </source>
</evidence>
<evidence type="ECO:0000256" key="12">
    <source>
        <dbReference type="ARBA" id="ARBA00023146"/>
    </source>
</evidence>
<dbReference type="InterPro" id="IPR012340">
    <property type="entry name" value="NA-bd_OB-fold"/>
</dbReference>
<keyword evidence="9" id="KW-0067">ATP-binding</keyword>
<sequence>MAIIKITASQKPSGAAYGPLAIAAYINEHSTAPAVEVSFSAEQTADISTVTDGKPLSGAISVARFLARSYPALYYLPNDPAFAASVDCFVEIAQDSLSLTDFKKLSIALAQLDGHLTLRNYFVGYELSLADFAVWGALRANAIFQHQVKTNGPIGVHLLRWFNFVSSLDCAVSAVESLKKAGESTKNTVDQGKFDIPLPDAEMGKVVTRFPPEPSGYLHIGHAKAALLNDYFARSWNGKLLLRFDDTNPSKEKEEFETSIKEDLALIGIKPDVVSHTSDHFDKLYDFALALIKKGKAYVDDTDQETMRAQRMDGIESKCRDLSVDENLRRFKEMTEGTEWGVTACLRAKISMTNPNKAMRDPVVYRCNLVPHHITGSKYKVYPTYDFACPLVDSIEGVTHALRTNEYRDRNDQYQWMLEACGVRKVHLWDFSRLNFVYTLLSKRKLTWFVAQGLVKGWDDPRFPTVRGIRRRGLTIDALRQYILIQGASQSAVLLEWDKLWAVNKKVIDPVAPRHTAIEKKAIVKVHVLDETVSTDVKDLPKHKKNPAVGTKRTTFSSAIYLEQTDARELVVDEEVTLMDWGNAFIKAIRKAGDGTVQEIDIRLNLDGDFKKTKRKLTWLSQVAVGTNGKAEAPAELKLKDYDFLITKKKLEEDDDVADCLAPVTEFATEAVGDVNLKLCKKGDIIQLERKGFFIIDVPYDSSSRVIELILIPDGKESTVSKAAEAAAKVAPAKGKAPKKEDKAGAAGSAWAKTKAPTPAKASAPAASAPAPSAPKSVPSAPAKAVANGVSSAPSPIPAGDAVSQMYHVPPVYGVVPLPLPSETSQMYVASSPYGSWSAPGEVVANGSSANAPAPVVEASVVEVKKEATSAPSEEKGKKGKDKAKGKEAAPAAPKPAGAEPTSDSLISKLDIRVGKIKSVRKHPDADTLYVEEIDVGESSPRTVVSGLVKYLPASALQDRMVLVLCNLKPASMRGIKSMAMVLAASSKGKEHLELVAPPEGAKPGDRVSFEGHEGAPEEQLNPKKKVWETVQPDFSISEDLVATWRGIFFSVAGGVAKITDSKIVGGSIS</sequence>
<dbReference type="EMBL" id="KQ965748">
    <property type="protein sequence ID" value="KXS17223.1"/>
    <property type="molecule type" value="Genomic_DNA"/>
</dbReference>
<dbReference type="PROSITE" id="PS00178">
    <property type="entry name" value="AA_TRNA_LIGASE_I"/>
    <property type="match status" value="1"/>
</dbReference>
<feature type="compositionally biased region" description="Low complexity" evidence="17">
    <location>
        <begin position="889"/>
        <end position="901"/>
    </location>
</feature>
<dbReference type="InterPro" id="IPR014729">
    <property type="entry name" value="Rossmann-like_a/b/a_fold"/>
</dbReference>
<dbReference type="GO" id="GO:0004818">
    <property type="term" value="F:glutamate-tRNA ligase activity"/>
    <property type="evidence" value="ECO:0007669"/>
    <property type="project" value="UniProtKB-EC"/>
</dbReference>
<keyword evidence="6 16" id="KW-0820">tRNA-binding</keyword>
<name>A0A139AL48_GONPJ</name>
<dbReference type="InterPro" id="IPR020059">
    <property type="entry name" value="Glu/Gln-tRNA-synth_Ib_codon-bd"/>
</dbReference>
<dbReference type="InterPro" id="IPR002547">
    <property type="entry name" value="tRNA-bd_dom"/>
</dbReference>
<dbReference type="InterPro" id="IPR020056">
    <property type="entry name" value="Rbsml_bL25/Gln-tRNA_synth_N"/>
</dbReference>
<dbReference type="InterPro" id="IPR049437">
    <property type="entry name" value="tRNA-synt_1c_C2"/>
</dbReference>
<reference evidence="19 20" key="1">
    <citation type="journal article" date="2015" name="Genome Biol. Evol.">
        <title>Phylogenomic analyses indicate that early fungi evolved digesting cell walls of algal ancestors of land plants.</title>
        <authorList>
            <person name="Chang Y."/>
            <person name="Wang S."/>
            <person name="Sekimoto S."/>
            <person name="Aerts A.L."/>
            <person name="Choi C."/>
            <person name="Clum A."/>
            <person name="LaButti K.M."/>
            <person name="Lindquist E.A."/>
            <person name="Yee Ngan C."/>
            <person name="Ohm R.A."/>
            <person name="Salamov A.A."/>
            <person name="Grigoriev I.V."/>
            <person name="Spatafora J.W."/>
            <person name="Berbee M.L."/>
        </authorList>
    </citation>
    <scope>NUCLEOTIDE SEQUENCE [LARGE SCALE GENOMIC DNA]</scope>
    <source>
        <strain evidence="19 20">JEL478</strain>
    </source>
</reference>
<feature type="region of interest" description="Disordered" evidence="17">
    <location>
        <begin position="866"/>
        <end position="904"/>
    </location>
</feature>
<dbReference type="InterPro" id="IPR004046">
    <property type="entry name" value="GST_C"/>
</dbReference>
<dbReference type="FunFam" id="2.40.240.10:FF:000004">
    <property type="entry name" value="Glutamyl-tRNA synthetase, cytoplasmic"/>
    <property type="match status" value="1"/>
</dbReference>
<keyword evidence="20" id="KW-1185">Reference proteome</keyword>
<evidence type="ECO:0000256" key="10">
    <source>
        <dbReference type="ARBA" id="ARBA00022884"/>
    </source>
</evidence>
<evidence type="ECO:0000313" key="19">
    <source>
        <dbReference type="EMBL" id="KXS17223.1"/>
    </source>
</evidence>
<evidence type="ECO:0000256" key="15">
    <source>
        <dbReference type="ARBA" id="ARBA00070830"/>
    </source>
</evidence>
<keyword evidence="5" id="KW-0597">Phosphoprotein</keyword>
<dbReference type="InterPro" id="IPR050132">
    <property type="entry name" value="Gln/Glu-tRNA_Ligase"/>
</dbReference>
<keyword evidence="7" id="KW-0436">Ligase</keyword>
<evidence type="ECO:0000256" key="9">
    <source>
        <dbReference type="ARBA" id="ARBA00022840"/>
    </source>
</evidence>
<evidence type="ECO:0000256" key="16">
    <source>
        <dbReference type="PROSITE-ProRule" id="PRU00209"/>
    </source>
</evidence>
<evidence type="ECO:0000256" key="7">
    <source>
        <dbReference type="ARBA" id="ARBA00022598"/>
    </source>
</evidence>
<dbReference type="GO" id="GO:0000049">
    <property type="term" value="F:tRNA binding"/>
    <property type="evidence" value="ECO:0007669"/>
    <property type="project" value="UniProtKB-UniRule"/>
</dbReference>
<dbReference type="GO" id="GO:0005524">
    <property type="term" value="F:ATP binding"/>
    <property type="evidence" value="ECO:0007669"/>
    <property type="project" value="UniProtKB-KW"/>
</dbReference>
<feature type="region of interest" description="Disordered" evidence="17">
    <location>
        <begin position="729"/>
        <end position="794"/>
    </location>
</feature>
<feature type="compositionally biased region" description="Basic and acidic residues" evidence="17">
    <location>
        <begin position="866"/>
        <end position="888"/>
    </location>
</feature>
<accession>A0A139AL48</accession>
<dbReference type="Gene3D" id="1.20.1050.130">
    <property type="match status" value="1"/>
</dbReference>